<evidence type="ECO:0000256" key="2">
    <source>
        <dbReference type="ARBA" id="ARBA00023015"/>
    </source>
</evidence>
<dbReference type="InterPro" id="IPR002487">
    <property type="entry name" value="TF_Kbox"/>
</dbReference>
<dbReference type="SMART" id="SM00432">
    <property type="entry name" value="MADS"/>
    <property type="match status" value="1"/>
</dbReference>
<dbReference type="AlphaFoldDB" id="U5QBZ3"/>
<evidence type="ECO:0000313" key="9">
    <source>
        <dbReference type="EMBL" id="AGY54940.1"/>
    </source>
</evidence>
<keyword evidence="5" id="KW-0539">Nucleus</keyword>
<dbReference type="GO" id="GO:0045944">
    <property type="term" value="P:positive regulation of transcription by RNA polymerase II"/>
    <property type="evidence" value="ECO:0007669"/>
    <property type="project" value="InterPro"/>
</dbReference>
<evidence type="ECO:0000256" key="5">
    <source>
        <dbReference type="ARBA" id="ARBA00023242"/>
    </source>
</evidence>
<organism evidence="9">
    <name type="scientific">Nelumbo nucifera</name>
    <name type="common">Sacred lotus</name>
    <dbReference type="NCBI Taxonomy" id="4432"/>
    <lineage>
        <taxon>Eukaryota</taxon>
        <taxon>Viridiplantae</taxon>
        <taxon>Streptophyta</taxon>
        <taxon>Embryophyta</taxon>
        <taxon>Tracheophyta</taxon>
        <taxon>Spermatophyta</taxon>
        <taxon>Magnoliopsida</taxon>
        <taxon>Proteales</taxon>
        <taxon>Nelumbonaceae</taxon>
        <taxon>Nelumbo</taxon>
    </lineage>
</organism>
<dbReference type="EMBL" id="KF361315">
    <property type="protein sequence ID" value="AGY54940.1"/>
    <property type="molecule type" value="mRNA"/>
</dbReference>
<evidence type="ECO:0000256" key="6">
    <source>
        <dbReference type="SAM" id="MobiDB-lite"/>
    </source>
</evidence>
<dbReference type="InterPro" id="IPR050142">
    <property type="entry name" value="MADS-box/MEF2_TF"/>
</dbReference>
<evidence type="ECO:0000259" key="7">
    <source>
        <dbReference type="PROSITE" id="PS50066"/>
    </source>
</evidence>
<dbReference type="PANTHER" id="PTHR48019">
    <property type="entry name" value="SERUM RESPONSE FACTOR HOMOLOG"/>
    <property type="match status" value="1"/>
</dbReference>
<keyword evidence="4" id="KW-0804">Transcription</keyword>
<sequence>MGRGRVQLKRIENKINRQVTFSKRRNGLLKKAHEISVLCDAEVAVIVFSTKGKLFEYATNSSMERIIERYERYSYAERELLAADPESQGSWSLEHTKLKAKIEILQRNQRHYVGEDLESLSLKELQNLEQQLDTALKQIRTRKNQLIYDSISELQKKEKALQEQNNILTKKLKEKEKEKEKEKALAQQAHWDQQNQGQSSPSFLLSQPLPSLAISGTYQGRGAACDDEEARSHARTNSLMPPWMLRHLNESGPTHLCGLACSTI</sequence>
<protein>
    <submittedName>
        <fullName evidence="9">APETALA1</fullName>
    </submittedName>
</protein>
<feature type="domain" description="MADS-box" evidence="7">
    <location>
        <begin position="1"/>
        <end position="61"/>
    </location>
</feature>
<dbReference type="InterPro" id="IPR033896">
    <property type="entry name" value="MEF2-like_N"/>
</dbReference>
<comment type="subcellular location">
    <subcellularLocation>
        <location evidence="1">Nucleus</location>
    </subcellularLocation>
</comment>
<dbReference type="PROSITE" id="PS51297">
    <property type="entry name" value="K_BOX"/>
    <property type="match status" value="1"/>
</dbReference>
<dbReference type="InterPro" id="IPR036879">
    <property type="entry name" value="TF_MADSbox_sf"/>
</dbReference>
<gene>
    <name evidence="9" type="primary">AP1</name>
</gene>
<keyword evidence="3" id="KW-0238">DNA-binding</keyword>
<keyword evidence="2" id="KW-0805">Transcription regulation</keyword>
<evidence type="ECO:0000256" key="3">
    <source>
        <dbReference type="ARBA" id="ARBA00023125"/>
    </source>
</evidence>
<dbReference type="PRINTS" id="PR00404">
    <property type="entry name" value="MADSDOMAIN"/>
</dbReference>
<feature type="region of interest" description="Disordered" evidence="6">
    <location>
        <begin position="174"/>
        <end position="204"/>
    </location>
</feature>
<name>U5QBZ3_NELNU</name>
<dbReference type="InterPro" id="IPR002100">
    <property type="entry name" value="TF_MADSbox"/>
</dbReference>
<dbReference type="PROSITE" id="PS00350">
    <property type="entry name" value="MADS_BOX_1"/>
    <property type="match status" value="1"/>
</dbReference>
<dbReference type="Gene3D" id="3.40.1810.10">
    <property type="entry name" value="Transcription factor, MADS-box"/>
    <property type="match status" value="1"/>
</dbReference>
<evidence type="ECO:0000256" key="4">
    <source>
        <dbReference type="ARBA" id="ARBA00023163"/>
    </source>
</evidence>
<dbReference type="GO" id="GO:0046983">
    <property type="term" value="F:protein dimerization activity"/>
    <property type="evidence" value="ECO:0007669"/>
    <property type="project" value="InterPro"/>
</dbReference>
<feature type="domain" description="K-box" evidence="8">
    <location>
        <begin position="88"/>
        <end position="178"/>
    </location>
</feature>
<dbReference type="GO" id="GO:0003700">
    <property type="term" value="F:DNA-binding transcription factor activity"/>
    <property type="evidence" value="ECO:0007669"/>
    <property type="project" value="InterPro"/>
</dbReference>
<dbReference type="CDD" id="cd00265">
    <property type="entry name" value="MADS_MEF2_like"/>
    <property type="match status" value="1"/>
</dbReference>
<evidence type="ECO:0000259" key="8">
    <source>
        <dbReference type="PROSITE" id="PS51297"/>
    </source>
</evidence>
<dbReference type="SUPFAM" id="SSF55455">
    <property type="entry name" value="SRF-like"/>
    <property type="match status" value="1"/>
</dbReference>
<dbReference type="PROSITE" id="PS50066">
    <property type="entry name" value="MADS_BOX_2"/>
    <property type="match status" value="1"/>
</dbReference>
<accession>U5QBZ3</accession>
<dbReference type="GO" id="GO:0000977">
    <property type="term" value="F:RNA polymerase II transcription regulatory region sequence-specific DNA binding"/>
    <property type="evidence" value="ECO:0007669"/>
    <property type="project" value="InterPro"/>
</dbReference>
<dbReference type="Pfam" id="PF00319">
    <property type="entry name" value="SRF-TF"/>
    <property type="match status" value="1"/>
</dbReference>
<feature type="compositionally biased region" description="Basic and acidic residues" evidence="6">
    <location>
        <begin position="174"/>
        <end position="184"/>
    </location>
</feature>
<dbReference type="GO" id="GO:0005634">
    <property type="term" value="C:nucleus"/>
    <property type="evidence" value="ECO:0007669"/>
    <property type="project" value="UniProtKB-SubCell"/>
</dbReference>
<evidence type="ECO:0000256" key="1">
    <source>
        <dbReference type="ARBA" id="ARBA00004123"/>
    </source>
</evidence>
<dbReference type="Pfam" id="PF01486">
    <property type="entry name" value="K-box"/>
    <property type="match status" value="1"/>
</dbReference>
<proteinExistence type="evidence at transcript level"/>
<dbReference type="FunFam" id="3.40.1810.10:FF:000003">
    <property type="entry name" value="MADS-box transcription factor MADS-MC"/>
    <property type="match status" value="1"/>
</dbReference>
<reference evidence="9" key="1">
    <citation type="journal article" date="2015" name="Genet. Mol. Res.">
        <title>Cloning and expression of an APETALA1-like gene from Nelumbo nucifera.</title>
        <authorList>
            <person name="Kong D.Z."/>
            <person name="Shen X.Y."/>
            <person name="Guo B."/>
            <person name="Dong J.X."/>
            <person name="Li Y.H."/>
            <person name="Liu Y.P."/>
        </authorList>
    </citation>
    <scope>NUCLEOTIDE SEQUENCE</scope>
</reference>